<organism evidence="4 5">
    <name type="scientific">Cymbomonas tetramitiformis</name>
    <dbReference type="NCBI Taxonomy" id="36881"/>
    <lineage>
        <taxon>Eukaryota</taxon>
        <taxon>Viridiplantae</taxon>
        <taxon>Chlorophyta</taxon>
        <taxon>Pyramimonadophyceae</taxon>
        <taxon>Pyramimonadales</taxon>
        <taxon>Pyramimonadaceae</taxon>
        <taxon>Cymbomonas</taxon>
    </lineage>
</organism>
<proteinExistence type="predicted"/>
<accession>A0AAE0GCL5</accession>
<dbReference type="PANTHER" id="PTHR46388:SF2">
    <property type="entry name" value="NHL REPEAT-CONTAINING PROTEIN 2"/>
    <property type="match status" value="1"/>
</dbReference>
<evidence type="ECO:0000313" key="5">
    <source>
        <dbReference type="Proteomes" id="UP001190700"/>
    </source>
</evidence>
<evidence type="ECO:0000313" key="4">
    <source>
        <dbReference type="EMBL" id="KAK3275438.1"/>
    </source>
</evidence>
<protein>
    <submittedName>
        <fullName evidence="4">Uncharacterized protein</fullName>
    </submittedName>
</protein>
<dbReference type="Gene3D" id="2.120.10.30">
    <property type="entry name" value="TolB, C-terminal domain"/>
    <property type="match status" value="3"/>
</dbReference>
<keyword evidence="3" id="KW-1133">Transmembrane helix</keyword>
<feature type="compositionally biased region" description="Acidic residues" evidence="2">
    <location>
        <begin position="346"/>
        <end position="359"/>
    </location>
</feature>
<dbReference type="EMBL" id="LGRX02007226">
    <property type="protein sequence ID" value="KAK3275438.1"/>
    <property type="molecule type" value="Genomic_DNA"/>
</dbReference>
<sequence length="631" mass="66361">MARLLGYVSGGVSDNIAVSTRTLHVHSGFRDGPFNEALFYHPEGVTLDALEHSLYVADSGNCRIRKLDLAQGLVSTVAGAVRGFGNGRGTEARFHTPTDVEVSTDGTELYVADTWNHAVRKIVLASGSVTTLAGTGSKGFLDSPRGTFMAKMYYPSGLAVMPDGSRLFVADSWNSRIRVIMLNGAGQVFTLAGSRTLGYADGHRSQVKFKFPKDVAVSLDGSVSTVAGCGIEGHLDGPARMGRFSGPNDLTMGSDGMTLYLVDFKNEHLRRLDLIGEPTVTTVGAAAELAGNLSLHQPSGAAVSKDGETFFVSDRGRSRVEMLTREDWRLVTLAGGSPRRTAEQAVAEEAEEQLGEEEPASTLQSDWLSEQRRPIGGTSAEAVMNGSSSIVGSIHLSDETGGGMRMEEGPAPDGEQGVVSDAQGEDGEDHTPSDGDSVDTLAVALGAAFGLVVMSVLGVGIVVCLVKRRLWGPTKGAFKRALVRTSRKADPTATMHLLGSNRGSSSSGESSNMENGKEGAGMLGLPDGVQGSVSLREMYAGSGQAAHSVEQVTARNTQGSDNDLPEAADAPSATRGLASFFSRGGGARRRPGTEGSNDELAEDFKAVLPLRTQYGTGRQQLWIGKPVADHI</sequence>
<gene>
    <name evidence="4" type="ORF">CYMTET_16432</name>
</gene>
<evidence type="ECO:0000256" key="2">
    <source>
        <dbReference type="SAM" id="MobiDB-lite"/>
    </source>
</evidence>
<feature type="compositionally biased region" description="Low complexity" evidence="2">
    <location>
        <begin position="499"/>
        <end position="514"/>
    </location>
</feature>
<dbReference type="Proteomes" id="UP001190700">
    <property type="component" value="Unassembled WGS sequence"/>
</dbReference>
<dbReference type="AlphaFoldDB" id="A0AAE0GCL5"/>
<feature type="transmembrane region" description="Helical" evidence="3">
    <location>
        <begin position="441"/>
        <end position="466"/>
    </location>
</feature>
<dbReference type="PANTHER" id="PTHR46388">
    <property type="entry name" value="NHL REPEAT-CONTAINING PROTEIN 2"/>
    <property type="match status" value="1"/>
</dbReference>
<keyword evidence="1" id="KW-0677">Repeat</keyword>
<dbReference type="InterPro" id="IPR011042">
    <property type="entry name" value="6-blade_b-propeller_TolB-like"/>
</dbReference>
<keyword evidence="3" id="KW-0472">Membrane</keyword>
<feature type="region of interest" description="Disordered" evidence="2">
    <location>
        <begin position="489"/>
        <end position="521"/>
    </location>
</feature>
<name>A0AAE0GCL5_9CHLO</name>
<dbReference type="Pfam" id="PF01436">
    <property type="entry name" value="NHL"/>
    <property type="match status" value="1"/>
</dbReference>
<feature type="region of interest" description="Disordered" evidence="2">
    <location>
        <begin position="554"/>
        <end position="574"/>
    </location>
</feature>
<feature type="region of interest" description="Disordered" evidence="2">
    <location>
        <begin position="337"/>
        <end position="436"/>
    </location>
</feature>
<keyword evidence="5" id="KW-1185">Reference proteome</keyword>
<keyword evidence="3" id="KW-0812">Transmembrane</keyword>
<evidence type="ECO:0000256" key="3">
    <source>
        <dbReference type="SAM" id="Phobius"/>
    </source>
</evidence>
<reference evidence="4 5" key="1">
    <citation type="journal article" date="2015" name="Genome Biol. Evol.">
        <title>Comparative Genomics of a Bacterivorous Green Alga Reveals Evolutionary Causalities and Consequences of Phago-Mixotrophic Mode of Nutrition.</title>
        <authorList>
            <person name="Burns J.A."/>
            <person name="Paasch A."/>
            <person name="Narechania A."/>
            <person name="Kim E."/>
        </authorList>
    </citation>
    <scope>NUCLEOTIDE SEQUENCE [LARGE SCALE GENOMIC DNA]</scope>
    <source>
        <strain evidence="4 5">PLY_AMNH</strain>
    </source>
</reference>
<comment type="caution">
    <text evidence="4">The sequence shown here is derived from an EMBL/GenBank/DDBJ whole genome shotgun (WGS) entry which is preliminary data.</text>
</comment>
<evidence type="ECO:0000256" key="1">
    <source>
        <dbReference type="ARBA" id="ARBA00022737"/>
    </source>
</evidence>
<dbReference type="SUPFAM" id="SSF63825">
    <property type="entry name" value="YWTD domain"/>
    <property type="match status" value="1"/>
</dbReference>
<dbReference type="InterPro" id="IPR001258">
    <property type="entry name" value="NHL_repeat"/>
</dbReference>